<organism evidence="5 6">
    <name type="scientific">Ruminococcus callidus ATCC 27760</name>
    <dbReference type="NCBI Taxonomy" id="411473"/>
    <lineage>
        <taxon>Bacteria</taxon>
        <taxon>Bacillati</taxon>
        <taxon>Bacillota</taxon>
        <taxon>Clostridia</taxon>
        <taxon>Eubacteriales</taxon>
        <taxon>Oscillospiraceae</taxon>
        <taxon>Ruminococcus</taxon>
    </lineage>
</organism>
<evidence type="ECO:0000313" key="5">
    <source>
        <dbReference type="EMBL" id="ERJ97389.1"/>
    </source>
</evidence>
<protein>
    <submittedName>
        <fullName evidence="5">AIG2-like family protein</fullName>
    </submittedName>
</protein>
<evidence type="ECO:0000259" key="4">
    <source>
        <dbReference type="Pfam" id="PF06094"/>
    </source>
</evidence>
<dbReference type="PATRIC" id="fig|411473.3.peg.152"/>
<dbReference type="STRING" id="411473.RUMCAL_00172"/>
<dbReference type="Pfam" id="PF06094">
    <property type="entry name" value="GGACT"/>
    <property type="match status" value="1"/>
</dbReference>
<evidence type="ECO:0000256" key="1">
    <source>
        <dbReference type="ARBA" id="ARBA00023239"/>
    </source>
</evidence>
<feature type="binding site" evidence="3">
    <location>
        <begin position="6"/>
        <end position="11"/>
    </location>
    <ligand>
        <name>substrate</name>
    </ligand>
</feature>
<dbReference type="PANTHER" id="PTHR12935:SF0">
    <property type="entry name" value="GAMMA-GLUTAMYLCYCLOTRANSFERASE"/>
    <property type="match status" value="1"/>
</dbReference>
<dbReference type="SUPFAM" id="SSF110857">
    <property type="entry name" value="Gamma-glutamyl cyclotransferase-like"/>
    <property type="match status" value="1"/>
</dbReference>
<dbReference type="Proteomes" id="UP000016662">
    <property type="component" value="Unassembled WGS sequence"/>
</dbReference>
<feature type="active site" description="Proton acceptor" evidence="2">
    <location>
        <position position="73"/>
    </location>
</feature>
<dbReference type="InterPro" id="IPR036568">
    <property type="entry name" value="GGCT-like_sf"/>
</dbReference>
<dbReference type="CDD" id="cd06661">
    <property type="entry name" value="GGCT_like"/>
    <property type="match status" value="1"/>
</dbReference>
<feature type="binding site" evidence="3">
    <location>
        <position position="113"/>
    </location>
    <ligand>
        <name>substrate</name>
    </ligand>
</feature>
<keyword evidence="6" id="KW-1185">Reference proteome</keyword>
<evidence type="ECO:0000256" key="3">
    <source>
        <dbReference type="PIRSR" id="PIRSR617939-2"/>
    </source>
</evidence>
<reference evidence="5 6" key="1">
    <citation type="submission" date="2013-07" db="EMBL/GenBank/DDBJ databases">
        <authorList>
            <person name="Weinstock G."/>
            <person name="Sodergren E."/>
            <person name="Wylie T."/>
            <person name="Fulton L."/>
            <person name="Fulton R."/>
            <person name="Fronick C."/>
            <person name="O'Laughlin M."/>
            <person name="Godfrey J."/>
            <person name="Miner T."/>
            <person name="Herter B."/>
            <person name="Appelbaum E."/>
            <person name="Cordes M."/>
            <person name="Lek S."/>
            <person name="Wollam A."/>
            <person name="Pepin K.H."/>
            <person name="Palsikar V.B."/>
            <person name="Mitreva M."/>
            <person name="Wilson R.K."/>
        </authorList>
    </citation>
    <scope>NUCLEOTIDE SEQUENCE [LARGE SCALE GENOMIC DNA]</scope>
    <source>
        <strain evidence="5 6">ATCC 27760</strain>
    </source>
</reference>
<dbReference type="eggNOG" id="COG2105">
    <property type="taxonomic scope" value="Bacteria"/>
</dbReference>
<dbReference type="GeneID" id="93693573"/>
<dbReference type="RefSeq" id="WP_021681508.1">
    <property type="nucleotide sequence ID" value="NZ_KI260355.1"/>
</dbReference>
<comment type="caution">
    <text evidence="5">The sequence shown here is derived from an EMBL/GenBank/DDBJ whole genome shotgun (WGS) entry which is preliminary data.</text>
</comment>
<dbReference type="PANTHER" id="PTHR12935">
    <property type="entry name" value="GAMMA-GLUTAMYLCYCLOTRANSFERASE"/>
    <property type="match status" value="1"/>
</dbReference>
<dbReference type="InterPro" id="IPR017939">
    <property type="entry name" value="G-Glutamylcylcotransferase"/>
</dbReference>
<dbReference type="HOGENOM" id="CLU_048475_5_0_9"/>
<accession>U2M6L5</accession>
<dbReference type="OrthoDB" id="158990at2"/>
<dbReference type="InterPro" id="IPR009288">
    <property type="entry name" value="AIG2-like_dom"/>
</dbReference>
<sequence length="155" mass="17949">MAKKLYAAYGSNINLEQMAYRCPHSTVAGTAMLKGYELQFRHHATIEPNEESEVPVLLWELDSQDEKFLDRYEGEPKYYRKENISLELNGETVEAMVYIMNGDTPLEAPTEQYYGIIKQGYKENGLDTRYLETAFEEAVLAENMEFESKFGMEIF</sequence>
<dbReference type="AlphaFoldDB" id="U2M6L5"/>
<gene>
    <name evidence="5" type="ORF">RUMCAL_00172</name>
</gene>
<name>U2M6L5_9FIRM</name>
<feature type="domain" description="Gamma-glutamylcyclotransferase AIG2-like" evidence="4">
    <location>
        <begin position="7"/>
        <end position="104"/>
    </location>
</feature>
<dbReference type="GO" id="GO:0003839">
    <property type="term" value="F:gamma-glutamylcyclotransferase activity"/>
    <property type="evidence" value="ECO:0007669"/>
    <property type="project" value="InterPro"/>
</dbReference>
<evidence type="ECO:0000313" key="6">
    <source>
        <dbReference type="Proteomes" id="UP000016662"/>
    </source>
</evidence>
<dbReference type="InterPro" id="IPR013024">
    <property type="entry name" value="GGCT-like"/>
</dbReference>
<dbReference type="EMBL" id="AWVF01000026">
    <property type="protein sequence ID" value="ERJ97389.1"/>
    <property type="molecule type" value="Genomic_DNA"/>
</dbReference>
<evidence type="ECO:0000256" key="2">
    <source>
        <dbReference type="PIRSR" id="PIRSR617939-1"/>
    </source>
</evidence>
<dbReference type="Gene3D" id="3.10.490.10">
    <property type="entry name" value="Gamma-glutamyl cyclotransferase-like"/>
    <property type="match status" value="1"/>
</dbReference>
<keyword evidence="1" id="KW-0456">Lyase</keyword>
<proteinExistence type="predicted"/>